<evidence type="ECO:0000313" key="6">
    <source>
        <dbReference type="EMBL" id="TWW76909.1"/>
    </source>
</evidence>
<keyword evidence="7" id="KW-1185">Reference proteome</keyword>
<evidence type="ECO:0000256" key="3">
    <source>
        <dbReference type="ARBA" id="ARBA00023242"/>
    </source>
</evidence>
<feature type="compositionally biased region" description="Basic and acidic residues" evidence="4">
    <location>
        <begin position="35"/>
        <end position="54"/>
    </location>
</feature>
<feature type="compositionally biased region" description="Low complexity" evidence="4">
    <location>
        <begin position="416"/>
        <end position="430"/>
    </location>
</feature>
<proteinExistence type="inferred from homology"/>
<feature type="compositionally biased region" description="Polar residues" evidence="4">
    <location>
        <begin position="25"/>
        <end position="34"/>
    </location>
</feature>
<feature type="compositionally biased region" description="Polar residues" evidence="4">
    <location>
        <begin position="1118"/>
        <end position="1143"/>
    </location>
</feature>
<feature type="region of interest" description="Disordered" evidence="4">
    <location>
        <begin position="1"/>
        <end position="101"/>
    </location>
</feature>
<keyword evidence="3" id="KW-0539">Nucleus</keyword>
<accession>A0A5C6PD29</accession>
<dbReference type="GO" id="GO:0045944">
    <property type="term" value="P:positive regulation of transcription by RNA polymerase II"/>
    <property type="evidence" value="ECO:0007669"/>
    <property type="project" value="TreeGrafter"/>
</dbReference>
<evidence type="ECO:0000259" key="5">
    <source>
        <dbReference type="Pfam" id="PF11502"/>
    </source>
</evidence>
<comment type="caution">
    <text evidence="6">The sequence shown here is derived from an EMBL/GenBank/DDBJ whole genome shotgun (WGS) entry which is preliminary data.</text>
</comment>
<gene>
    <name evidence="6" type="ORF">D4764_12G0002990</name>
</gene>
<dbReference type="InterPro" id="IPR015668">
    <property type="entry name" value="Bcl-9/Bcl-9l"/>
</dbReference>
<evidence type="ECO:0000256" key="4">
    <source>
        <dbReference type="SAM" id="MobiDB-lite"/>
    </source>
</evidence>
<name>A0A5C6PD29_9TELE</name>
<feature type="compositionally biased region" description="Low complexity" evidence="4">
    <location>
        <begin position="332"/>
        <end position="341"/>
    </location>
</feature>
<dbReference type="InterPro" id="IPR024670">
    <property type="entry name" value="BCL9_beta-catenin-bd_dom"/>
</dbReference>
<dbReference type="PANTHER" id="PTHR15185:SF3">
    <property type="entry name" value="B-CELL CLL_LYMPHOMA 9-LIKE PROTEIN"/>
    <property type="match status" value="1"/>
</dbReference>
<organism evidence="6 7">
    <name type="scientific">Takifugu flavidus</name>
    <name type="common">sansaifugu</name>
    <dbReference type="NCBI Taxonomy" id="433684"/>
    <lineage>
        <taxon>Eukaryota</taxon>
        <taxon>Metazoa</taxon>
        <taxon>Chordata</taxon>
        <taxon>Craniata</taxon>
        <taxon>Vertebrata</taxon>
        <taxon>Euteleostomi</taxon>
        <taxon>Actinopterygii</taxon>
        <taxon>Neopterygii</taxon>
        <taxon>Teleostei</taxon>
        <taxon>Neoteleostei</taxon>
        <taxon>Acanthomorphata</taxon>
        <taxon>Eupercaria</taxon>
        <taxon>Tetraodontiformes</taxon>
        <taxon>Tetradontoidea</taxon>
        <taxon>Tetraodontidae</taxon>
        <taxon>Takifugu</taxon>
    </lineage>
</organism>
<comment type="similarity">
    <text evidence="2">Belongs to the BCL9 family.</text>
</comment>
<feature type="compositionally biased region" description="Polar residues" evidence="4">
    <location>
        <begin position="280"/>
        <end position="294"/>
    </location>
</feature>
<feature type="region of interest" description="Disordered" evidence="4">
    <location>
        <begin position="157"/>
        <end position="218"/>
    </location>
</feature>
<reference evidence="6 7" key="1">
    <citation type="submission" date="2019-04" db="EMBL/GenBank/DDBJ databases">
        <title>Chromosome genome assembly for Takifugu flavidus.</title>
        <authorList>
            <person name="Xiao S."/>
        </authorList>
    </citation>
    <scope>NUCLEOTIDE SEQUENCE [LARGE SCALE GENOMIC DNA]</scope>
    <source>
        <strain evidence="6">HTHZ2018</strain>
        <tissue evidence="6">Muscle</tissue>
    </source>
</reference>
<feature type="compositionally biased region" description="Polar residues" evidence="4">
    <location>
        <begin position="343"/>
        <end position="359"/>
    </location>
</feature>
<feature type="region of interest" description="Disordered" evidence="4">
    <location>
        <begin position="386"/>
        <end position="432"/>
    </location>
</feature>
<sequence length="1497" mass="159297">MANPDFSPQWRLSRDVNPTDKLSGLNFTSLSTDQMHTDNKLTNHGKEVTNDRRSQVPSVNQPAQLQGATGTLGPKNTGAGSHGVKSTQVSPCTAGAKAPGQVASAVGGMLKTKCKRERSIGADGGETRNAASSASDSDAKGASVLRSKRRCVLEKKQPYSGDEWCSGPETEEDDDKPRTAMHRGGSLADSVKGPSDHMSSGPLPDPEGSGPKTEPPQPSQQLVYVFTTSLANRAAEAIVKGQSNCIILFHQQNVPRSKPNQSHLSERFNSVSEKINSPVASNAKLQSGTPQPSSAGLGGRADGSSQSRTAGVSSNSSIDGAGCLSLPVGTVSPSGSPSVLSAHLQSDAGQRNGSENSYGLSKEQLERRERSLQTLRDLERLFLRSGASEGHGHPPGFNSSLSNNNNNPDRSALLENSNNGTNSGNGSCGNLRLPALASVGRMKRYEEPLQFISQVETLGGPALHSLQLDAHQNLPQHPQQQLSSPGVDMGPFLGPEGLTPEQMVWRKLQEEFYLEKRRHQEMQVHKHPQHFRMMSEMNMHGGAMMMRGPPPPYHSKPGEQQWGPANMMGGGMSGNAQMMSMQQEGPPRFLGQMQRGALGRRGFPGAGGELSMECPGPQKLARPGMIWLDDIPNNVGGGGRFHGYPGGPEHFQGDPEQALTQEEMFCLMQKREMQGLPRLELDRLAKLQQHGNFDPKVPGNAGEPHFSHLVMGQSHPSAHPSVGFTGSQQMMPSPGGGHPRRDLVESVLRSNLTINPQMNVQQQQMSQKLREGPGGSGPLGEMFSHAEISQIKAAQNARGNRLMVSGPDGCFDFPNQGLFTGGQMERTHLHQSGPGMFRAEQQSPHQKGATSRLCHLSMAGRLSAADLSPRHRSDPSLSIDLLTSPSMPPPHQLKSPSLNQEPSPCLASPSVPGLKSPAQVPSAGPQPPPPPASGAGTPSSSSIKSPQMPGSSTLVLHSPSASPGHLKSPAVTMGSPGWASPKTALSSPAGPTSGKLLGNGGSFSTENHVTFNRIFLLRYNNITLCVCVFFSFAGQSLPPRSSSSTPISQPGSMNPFTSSPNSLPPPNPLSLMSQMSKYAIPSSTPLYHDAVKTIASSDDEMLPEQPLLAGVNVGGTMGNPQSSQVGPHSDPQSPMGIRQSQQHLSHEPSGPALPSPNHMGMVAMNPSIMGEGKPEGMGPCHVSPVPHSQVAGFPRIQQPPHGPVHSPIGRMPQNFPQPDEDNVPAQHLHLLSKPHPAQRPPHRPESFAPLPLQDGPDLSEVIRPSHTGIPEFDLSRIIPSDKPSSTLQYFPKSEPHPNPHRGPASQQPAPQHLLKQMSSGPAHVSVTSSNPHLANLQNMMAEQQLPTHPAHVGMRPTLGIPQMGSRNVAPCGGPMCPPGYMMGRTGLAPQQQQQALMANNFLHHPPGPYPGMMSSQQPPHPLMGQQNMAMMQAKQRSMSIPGDHFGSEDPLISPQGLMMAPPHPQAGMVGAHPLRQRGLSLDSPVGYGPGGMANMPF</sequence>
<evidence type="ECO:0000313" key="7">
    <source>
        <dbReference type="Proteomes" id="UP000324091"/>
    </source>
</evidence>
<feature type="region of interest" description="Disordered" evidence="4">
    <location>
        <begin position="1263"/>
        <end position="1329"/>
    </location>
</feature>
<feature type="compositionally biased region" description="Low complexity" evidence="4">
    <location>
        <begin position="398"/>
        <end position="407"/>
    </location>
</feature>
<dbReference type="PANTHER" id="PTHR15185">
    <property type="entry name" value="BCL9"/>
    <property type="match status" value="1"/>
</dbReference>
<feature type="compositionally biased region" description="Polar residues" evidence="4">
    <location>
        <begin position="840"/>
        <end position="849"/>
    </location>
</feature>
<feature type="region of interest" description="Disordered" evidence="4">
    <location>
        <begin position="332"/>
        <end position="368"/>
    </location>
</feature>
<feature type="region of interest" description="Disordered" evidence="4">
    <location>
        <begin position="1113"/>
        <end position="1160"/>
    </location>
</feature>
<dbReference type="GO" id="GO:0008013">
    <property type="term" value="F:beta-catenin binding"/>
    <property type="evidence" value="ECO:0007669"/>
    <property type="project" value="InterPro"/>
</dbReference>
<feature type="compositionally biased region" description="Polar residues" evidence="4">
    <location>
        <begin position="55"/>
        <end position="69"/>
    </location>
</feature>
<dbReference type="InterPro" id="IPR013083">
    <property type="entry name" value="Znf_RING/FYVE/PHD"/>
</dbReference>
<dbReference type="GO" id="GO:0030512">
    <property type="term" value="P:negative regulation of transforming growth factor beta receptor signaling pathway"/>
    <property type="evidence" value="ECO:0007669"/>
    <property type="project" value="TreeGrafter"/>
</dbReference>
<protein>
    <submittedName>
        <fullName evidence="6">B-cell CLL/lymphoma 9-like protein</fullName>
    </submittedName>
</protein>
<feature type="compositionally biased region" description="Low complexity" evidence="4">
    <location>
        <begin position="933"/>
        <end position="952"/>
    </location>
</feature>
<dbReference type="GO" id="GO:0003713">
    <property type="term" value="F:transcription coactivator activity"/>
    <property type="evidence" value="ECO:0007669"/>
    <property type="project" value="InterPro"/>
</dbReference>
<dbReference type="Proteomes" id="UP000324091">
    <property type="component" value="Chromosome 12"/>
</dbReference>
<feature type="region of interest" description="Disordered" evidence="4">
    <location>
        <begin position="117"/>
        <end position="144"/>
    </location>
</feature>
<feature type="compositionally biased region" description="Low complexity" evidence="4">
    <location>
        <begin position="130"/>
        <end position="143"/>
    </location>
</feature>
<feature type="region of interest" description="Disordered" evidence="4">
    <location>
        <begin position="826"/>
        <end position="851"/>
    </location>
</feature>
<feature type="compositionally biased region" description="Polar residues" evidence="4">
    <location>
        <begin position="303"/>
        <end position="317"/>
    </location>
</feature>
<feature type="domain" description="B-cell lymphoma 9 beta-catenin binding" evidence="5">
    <location>
        <begin position="359"/>
        <end position="395"/>
    </location>
</feature>
<feature type="region of interest" description="Disordered" evidence="4">
    <location>
        <begin position="1037"/>
        <end position="1070"/>
    </location>
</feature>
<evidence type="ECO:0000256" key="1">
    <source>
        <dbReference type="ARBA" id="ARBA00004123"/>
    </source>
</evidence>
<comment type="subcellular location">
    <subcellularLocation>
        <location evidence="1">Nucleus</location>
    </subcellularLocation>
</comment>
<dbReference type="Pfam" id="PF11502">
    <property type="entry name" value="BCL9"/>
    <property type="match status" value="1"/>
</dbReference>
<dbReference type="GO" id="GO:0060070">
    <property type="term" value="P:canonical Wnt signaling pathway"/>
    <property type="evidence" value="ECO:0007669"/>
    <property type="project" value="InterPro"/>
</dbReference>
<evidence type="ECO:0000256" key="2">
    <source>
        <dbReference type="ARBA" id="ARBA00009200"/>
    </source>
</evidence>
<feature type="compositionally biased region" description="Low complexity" evidence="4">
    <location>
        <begin position="1037"/>
        <end position="1052"/>
    </location>
</feature>
<dbReference type="Gene3D" id="3.30.40.10">
    <property type="entry name" value="Zinc/RING finger domain, C3HC4 (zinc finger)"/>
    <property type="match status" value="1"/>
</dbReference>
<dbReference type="GO" id="GO:1990907">
    <property type="term" value="C:beta-catenin-TCF complex"/>
    <property type="evidence" value="ECO:0007669"/>
    <property type="project" value="TreeGrafter"/>
</dbReference>
<feature type="region of interest" description="Disordered" evidence="4">
    <location>
        <begin position="864"/>
        <end position="993"/>
    </location>
</feature>
<feature type="region of interest" description="Disordered" evidence="4">
    <location>
        <begin position="280"/>
        <end position="317"/>
    </location>
</feature>
<dbReference type="EMBL" id="RHFK02000004">
    <property type="protein sequence ID" value="TWW76909.1"/>
    <property type="molecule type" value="Genomic_DNA"/>
</dbReference>